<feature type="domain" description="Methylamine utilisation protein MauE" evidence="9">
    <location>
        <begin position="9"/>
        <end position="134"/>
    </location>
</feature>
<evidence type="ECO:0000256" key="7">
    <source>
        <dbReference type="ARBA" id="ARBA00023136"/>
    </source>
</evidence>
<sequence>MSLLAETAPLAALCAGGIGTMFLVAGVSKLRGHDAFLGTLASYRLLPSWSYEGVAWGLAGAEVLAGLALFSGFAAGFGGLAAAAMLVVFALAMGINVARGRTSLSCGCTPGLVSETLSWKLVARTVLCVPLALAPCFASGVSAFVWGQGVMAGVALYLVWLALVALPPERVPGSGGGQEA</sequence>
<dbReference type="RefSeq" id="WP_003625999.1">
    <property type="nucleotide sequence ID" value="NZ_BSCN01000004.1"/>
</dbReference>
<dbReference type="OrthoDB" id="4462029at2"/>
<reference evidence="10 11" key="1">
    <citation type="submission" date="2016-05" db="EMBL/GenBank/DDBJ databases">
        <title>Genome sequencing of Acetobacter pasteurianus strain SRCM100623.</title>
        <authorList>
            <person name="Song Y.R."/>
        </authorList>
    </citation>
    <scope>NUCLEOTIDE SEQUENCE [LARGE SCALE GENOMIC DNA]</scope>
    <source>
        <strain evidence="10 11">SRCM100623</strain>
    </source>
</reference>
<keyword evidence="6 8" id="KW-1133">Transmembrane helix</keyword>
<keyword evidence="7 8" id="KW-0472">Membrane</keyword>
<proteinExistence type="predicted"/>
<feature type="transmembrane region" description="Helical" evidence="8">
    <location>
        <begin position="6"/>
        <end position="28"/>
    </location>
</feature>
<dbReference type="Proteomes" id="UP000093796">
    <property type="component" value="Unassembled WGS sequence"/>
</dbReference>
<feature type="transmembrane region" description="Helical" evidence="8">
    <location>
        <begin position="146"/>
        <end position="166"/>
    </location>
</feature>
<dbReference type="PATRIC" id="fig|438.15.peg.2416"/>
<name>A0A1A0D6A2_ACEPA</name>
<dbReference type="GO" id="GO:0016020">
    <property type="term" value="C:membrane"/>
    <property type="evidence" value="ECO:0007669"/>
    <property type="project" value="UniProtKB-SubCell"/>
</dbReference>
<dbReference type="AlphaFoldDB" id="A0A1A0D6A2"/>
<evidence type="ECO:0000313" key="11">
    <source>
        <dbReference type="Proteomes" id="UP000093796"/>
    </source>
</evidence>
<organism evidence="10 11">
    <name type="scientific">Acetobacter pasteurianus</name>
    <name type="common">Acetobacter turbidans</name>
    <dbReference type="NCBI Taxonomy" id="438"/>
    <lineage>
        <taxon>Bacteria</taxon>
        <taxon>Pseudomonadati</taxon>
        <taxon>Pseudomonadota</taxon>
        <taxon>Alphaproteobacteria</taxon>
        <taxon>Acetobacterales</taxon>
        <taxon>Acetobacteraceae</taxon>
        <taxon>Acetobacter</taxon>
    </lineage>
</organism>
<keyword evidence="5 8" id="KW-0812">Transmembrane</keyword>
<evidence type="ECO:0000313" key="10">
    <source>
        <dbReference type="EMBL" id="OAZ70828.1"/>
    </source>
</evidence>
<evidence type="ECO:0000256" key="8">
    <source>
        <dbReference type="SAM" id="Phobius"/>
    </source>
</evidence>
<feature type="transmembrane region" description="Helical" evidence="8">
    <location>
        <begin position="76"/>
        <end position="95"/>
    </location>
</feature>
<comment type="function">
    <text evidence="1">May be specifically involved in the processing, transport, and/or maturation of the MADH beta-subunit.</text>
</comment>
<comment type="pathway">
    <text evidence="3">One-carbon metabolism; methylamine degradation.</text>
</comment>
<evidence type="ECO:0000256" key="5">
    <source>
        <dbReference type="ARBA" id="ARBA00022692"/>
    </source>
</evidence>
<accession>A0A1A0D6A2</accession>
<evidence type="ECO:0000256" key="2">
    <source>
        <dbReference type="ARBA" id="ARBA00004141"/>
    </source>
</evidence>
<dbReference type="GO" id="GO:0030416">
    <property type="term" value="P:methylamine metabolic process"/>
    <property type="evidence" value="ECO:0007669"/>
    <property type="project" value="InterPro"/>
</dbReference>
<evidence type="ECO:0000256" key="4">
    <source>
        <dbReference type="ARBA" id="ARBA00019078"/>
    </source>
</evidence>
<dbReference type="InterPro" id="IPR009908">
    <property type="entry name" value="Methylamine_util_MauE"/>
</dbReference>
<evidence type="ECO:0000256" key="1">
    <source>
        <dbReference type="ARBA" id="ARBA00003475"/>
    </source>
</evidence>
<comment type="caution">
    <text evidence="10">The sequence shown here is derived from an EMBL/GenBank/DDBJ whole genome shotgun (WGS) entry which is preliminary data.</text>
</comment>
<dbReference type="eggNOG" id="ENOG5033A57">
    <property type="taxonomic scope" value="Bacteria"/>
</dbReference>
<gene>
    <name evidence="10" type="ORF">SRCM100623_02179</name>
</gene>
<dbReference type="EMBL" id="LYUD01000115">
    <property type="protein sequence ID" value="OAZ70828.1"/>
    <property type="molecule type" value="Genomic_DNA"/>
</dbReference>
<evidence type="ECO:0000256" key="6">
    <source>
        <dbReference type="ARBA" id="ARBA00022989"/>
    </source>
</evidence>
<protein>
    <recommendedName>
        <fullName evidence="4">Methylamine utilization protein MauE</fullName>
    </recommendedName>
</protein>
<dbReference type="Pfam" id="PF07291">
    <property type="entry name" value="MauE"/>
    <property type="match status" value="1"/>
</dbReference>
<dbReference type="UniPathway" id="UPA00895"/>
<evidence type="ECO:0000259" key="9">
    <source>
        <dbReference type="Pfam" id="PF07291"/>
    </source>
</evidence>
<feature type="transmembrane region" description="Helical" evidence="8">
    <location>
        <begin position="49"/>
        <end position="70"/>
    </location>
</feature>
<evidence type="ECO:0000256" key="3">
    <source>
        <dbReference type="ARBA" id="ARBA00004856"/>
    </source>
</evidence>
<dbReference type="GeneID" id="60376623"/>
<comment type="subcellular location">
    <subcellularLocation>
        <location evidence="2">Membrane</location>
        <topology evidence="2">Multi-pass membrane protein</topology>
    </subcellularLocation>
</comment>